<protein>
    <recommendedName>
        <fullName evidence="4">Cyclase</fullName>
    </recommendedName>
</protein>
<gene>
    <name evidence="2" type="ORF">M501DRAFT_966299</name>
</gene>
<dbReference type="GO" id="GO:0004061">
    <property type="term" value="F:arylformamidase activity"/>
    <property type="evidence" value="ECO:0007669"/>
    <property type="project" value="InterPro"/>
</dbReference>
<keyword evidence="3" id="KW-1185">Reference proteome</keyword>
<proteinExistence type="inferred from homology"/>
<dbReference type="InterPro" id="IPR037175">
    <property type="entry name" value="KFase_sf"/>
</dbReference>
<evidence type="ECO:0000313" key="3">
    <source>
        <dbReference type="Proteomes" id="UP000799429"/>
    </source>
</evidence>
<dbReference type="PANTHER" id="PTHR34861">
    <property type="match status" value="1"/>
</dbReference>
<dbReference type="SUPFAM" id="SSF102198">
    <property type="entry name" value="Putative cyclase"/>
    <property type="match status" value="1"/>
</dbReference>
<dbReference type="InterPro" id="IPR007325">
    <property type="entry name" value="KFase/CYL"/>
</dbReference>
<dbReference type="EMBL" id="MU006089">
    <property type="protein sequence ID" value="KAF2843153.1"/>
    <property type="molecule type" value="Genomic_DNA"/>
</dbReference>
<reference evidence="2" key="1">
    <citation type="journal article" date="2020" name="Stud. Mycol.">
        <title>101 Dothideomycetes genomes: a test case for predicting lifestyles and emergence of pathogens.</title>
        <authorList>
            <person name="Haridas S."/>
            <person name="Albert R."/>
            <person name="Binder M."/>
            <person name="Bloem J."/>
            <person name="Labutti K."/>
            <person name="Salamov A."/>
            <person name="Andreopoulos B."/>
            <person name="Baker S."/>
            <person name="Barry K."/>
            <person name="Bills G."/>
            <person name="Bluhm B."/>
            <person name="Cannon C."/>
            <person name="Castanera R."/>
            <person name="Culley D."/>
            <person name="Daum C."/>
            <person name="Ezra D."/>
            <person name="Gonzalez J."/>
            <person name="Henrissat B."/>
            <person name="Kuo A."/>
            <person name="Liang C."/>
            <person name="Lipzen A."/>
            <person name="Lutzoni F."/>
            <person name="Magnuson J."/>
            <person name="Mondo S."/>
            <person name="Nolan M."/>
            <person name="Ohm R."/>
            <person name="Pangilinan J."/>
            <person name="Park H.-J."/>
            <person name="Ramirez L."/>
            <person name="Alfaro M."/>
            <person name="Sun H."/>
            <person name="Tritt A."/>
            <person name="Yoshinaga Y."/>
            <person name="Zwiers L.-H."/>
            <person name="Turgeon B."/>
            <person name="Goodwin S."/>
            <person name="Spatafora J."/>
            <person name="Crous P."/>
            <person name="Grigoriev I."/>
        </authorList>
    </citation>
    <scope>NUCLEOTIDE SEQUENCE</scope>
    <source>
        <strain evidence="2">CBS 101060</strain>
    </source>
</reference>
<comment type="caution">
    <text evidence="2">The sequence shown here is derived from an EMBL/GenBank/DDBJ whole genome shotgun (WGS) entry which is preliminary data.</text>
</comment>
<evidence type="ECO:0000313" key="2">
    <source>
        <dbReference type="EMBL" id="KAF2843153.1"/>
    </source>
</evidence>
<organism evidence="2 3">
    <name type="scientific">Patellaria atrata CBS 101060</name>
    <dbReference type="NCBI Taxonomy" id="1346257"/>
    <lineage>
        <taxon>Eukaryota</taxon>
        <taxon>Fungi</taxon>
        <taxon>Dikarya</taxon>
        <taxon>Ascomycota</taxon>
        <taxon>Pezizomycotina</taxon>
        <taxon>Dothideomycetes</taxon>
        <taxon>Dothideomycetes incertae sedis</taxon>
        <taxon>Patellariales</taxon>
        <taxon>Patellariaceae</taxon>
        <taxon>Patellaria</taxon>
    </lineage>
</organism>
<evidence type="ECO:0008006" key="4">
    <source>
        <dbReference type="Google" id="ProtNLM"/>
    </source>
</evidence>
<dbReference type="Proteomes" id="UP000799429">
    <property type="component" value="Unassembled WGS sequence"/>
</dbReference>
<name>A0A9P4SKA9_9PEZI</name>
<dbReference type="AlphaFoldDB" id="A0A9P4SKA9"/>
<sequence length="341" mass="37687">MVSPKLPDFDDLPPVKDLPQGCAWGIFDKDGKRDVFGTLNLLTPKVVKEAATEVKEGVSISLNWPIGAIKTPGFDRKGLVHKVLNFEDEPYNIFGFDEEVEFNTQCSTQWDSLCHFGHQGSKLNYNGIKASVQSLKQEFGSEDKEKSLPTLNHWHDRGGLVARGVLVDYKAYADANGITYDPFADSHTITVADLEKIAKQQNVTFRQGDILIVRSGFTEALEKMSAEQQTEALAKHRYCGVEGSQATARWVWNQHFAAVAGDAMAFERTPAIVNGEERGIAGLVLHPYFLSLFGLPIGELWDLKALSEYCAKKKRYTFMLTSVPLNIGGLVGSPSNALAIF</sequence>
<dbReference type="PANTHER" id="PTHR34861:SF10">
    <property type="entry name" value="CYCLASE"/>
    <property type="match status" value="1"/>
</dbReference>
<comment type="similarity">
    <text evidence="1">Belongs to the Cyclase 1 superfamily.</text>
</comment>
<accession>A0A9P4SKA9</accession>
<evidence type="ECO:0000256" key="1">
    <source>
        <dbReference type="ARBA" id="ARBA00007865"/>
    </source>
</evidence>
<dbReference type="Pfam" id="PF04199">
    <property type="entry name" value="Cyclase"/>
    <property type="match status" value="1"/>
</dbReference>
<dbReference type="Gene3D" id="3.50.30.50">
    <property type="entry name" value="Putative cyclase"/>
    <property type="match status" value="1"/>
</dbReference>
<dbReference type="GO" id="GO:0019441">
    <property type="term" value="P:L-tryptophan catabolic process to kynurenine"/>
    <property type="evidence" value="ECO:0007669"/>
    <property type="project" value="InterPro"/>
</dbReference>
<dbReference type="OrthoDB" id="5396at2759"/>